<dbReference type="SMART" id="SM00342">
    <property type="entry name" value="HTH_ARAC"/>
    <property type="match status" value="1"/>
</dbReference>
<sequence>MDKQLFTGNQVQSNRVLYTPSVFAKSSLIYLQETGELTALKPHVSRREQLNSYLFFIVLDGLGSVQYDNKEVHLRPGDCVFFNCQKPYSHASSTEQLWRLKWVHFYGPNMDSIYEKFLDRGGTWYFTTSEPARYENLLEEIFLTANADSPVRDMKLYEKLVRLLTLTMEESGSHSLISDHQEAAQTKLNDIKKYIDEHFTEKIYLDALSERFYINKYYLTRLFKKQFGASINHYIIYQRITLGKRLLRFTDDSIENISRECGIDDPGYFTRLFKKIEGITPGEFRKRWVK</sequence>
<dbReference type="AlphaFoldDB" id="A0A2Y9BKH1"/>
<keyword evidence="1" id="KW-0805">Transcription regulation</keyword>
<dbReference type="InterPro" id="IPR003313">
    <property type="entry name" value="AraC-bd"/>
</dbReference>
<dbReference type="InterPro" id="IPR018062">
    <property type="entry name" value="HTH_AraC-typ_CS"/>
</dbReference>
<organism evidence="5 6">
    <name type="scientific">Faecalicatena orotica</name>
    <dbReference type="NCBI Taxonomy" id="1544"/>
    <lineage>
        <taxon>Bacteria</taxon>
        <taxon>Bacillati</taxon>
        <taxon>Bacillota</taxon>
        <taxon>Clostridia</taxon>
        <taxon>Lachnospirales</taxon>
        <taxon>Lachnospiraceae</taxon>
        <taxon>Faecalicatena</taxon>
    </lineage>
</organism>
<evidence type="ECO:0000313" key="5">
    <source>
        <dbReference type="EMBL" id="PWJ20755.1"/>
    </source>
</evidence>
<dbReference type="GO" id="GO:0043565">
    <property type="term" value="F:sequence-specific DNA binding"/>
    <property type="evidence" value="ECO:0007669"/>
    <property type="project" value="InterPro"/>
</dbReference>
<dbReference type="PROSITE" id="PS00041">
    <property type="entry name" value="HTH_ARAC_FAMILY_1"/>
    <property type="match status" value="1"/>
</dbReference>
<proteinExistence type="predicted"/>
<dbReference type="SUPFAM" id="SSF46689">
    <property type="entry name" value="Homeodomain-like"/>
    <property type="match status" value="2"/>
</dbReference>
<protein>
    <submittedName>
        <fullName evidence="5">AraC family transcriptional regulator</fullName>
    </submittedName>
</protein>
<dbReference type="RefSeq" id="WP_109733772.1">
    <property type="nucleotide sequence ID" value="NZ_BAAACK010000008.1"/>
</dbReference>
<dbReference type="OrthoDB" id="9813413at2"/>
<dbReference type="PRINTS" id="PR00032">
    <property type="entry name" value="HTHARAC"/>
</dbReference>
<dbReference type="EMBL" id="QGDL01000021">
    <property type="protein sequence ID" value="PWJ20755.1"/>
    <property type="molecule type" value="Genomic_DNA"/>
</dbReference>
<name>A0A2Y9BKH1_9FIRM</name>
<dbReference type="PANTHER" id="PTHR43280">
    <property type="entry name" value="ARAC-FAMILY TRANSCRIPTIONAL REGULATOR"/>
    <property type="match status" value="1"/>
</dbReference>
<keyword evidence="2" id="KW-0238">DNA-binding</keyword>
<dbReference type="Proteomes" id="UP000245845">
    <property type="component" value="Unassembled WGS sequence"/>
</dbReference>
<dbReference type="InterPro" id="IPR018060">
    <property type="entry name" value="HTH_AraC"/>
</dbReference>
<reference evidence="5 6" key="1">
    <citation type="submission" date="2018-05" db="EMBL/GenBank/DDBJ databases">
        <title>The Hungate 1000. A catalogue of reference genomes from the rumen microbiome.</title>
        <authorList>
            <person name="Kelly W."/>
        </authorList>
    </citation>
    <scope>NUCLEOTIDE SEQUENCE [LARGE SCALE GENOMIC DNA]</scope>
    <source>
        <strain evidence="5 6">NLAE-zl-C242</strain>
    </source>
</reference>
<dbReference type="Gene3D" id="1.10.10.60">
    <property type="entry name" value="Homeodomain-like"/>
    <property type="match status" value="2"/>
</dbReference>
<dbReference type="Gene3D" id="2.60.120.280">
    <property type="entry name" value="Regulatory protein AraC"/>
    <property type="match status" value="1"/>
</dbReference>
<comment type="caution">
    <text evidence="5">The sequence shown here is derived from an EMBL/GenBank/DDBJ whole genome shotgun (WGS) entry which is preliminary data.</text>
</comment>
<accession>A0A2Y9BKH1</accession>
<keyword evidence="3" id="KW-0804">Transcription</keyword>
<evidence type="ECO:0000313" key="6">
    <source>
        <dbReference type="Proteomes" id="UP000245845"/>
    </source>
</evidence>
<evidence type="ECO:0000256" key="3">
    <source>
        <dbReference type="ARBA" id="ARBA00023163"/>
    </source>
</evidence>
<feature type="domain" description="HTH araC/xylS-type" evidence="4">
    <location>
        <begin position="189"/>
        <end position="287"/>
    </location>
</feature>
<dbReference type="GO" id="GO:0003700">
    <property type="term" value="F:DNA-binding transcription factor activity"/>
    <property type="evidence" value="ECO:0007669"/>
    <property type="project" value="InterPro"/>
</dbReference>
<gene>
    <name evidence="5" type="ORF">A8806_12171</name>
</gene>
<dbReference type="PANTHER" id="PTHR43280:SF2">
    <property type="entry name" value="HTH-TYPE TRANSCRIPTIONAL REGULATOR EXSA"/>
    <property type="match status" value="1"/>
</dbReference>
<dbReference type="InterPro" id="IPR037923">
    <property type="entry name" value="HTH-like"/>
</dbReference>
<evidence type="ECO:0000259" key="4">
    <source>
        <dbReference type="PROSITE" id="PS01124"/>
    </source>
</evidence>
<keyword evidence="6" id="KW-1185">Reference proteome</keyword>
<evidence type="ECO:0000256" key="1">
    <source>
        <dbReference type="ARBA" id="ARBA00023015"/>
    </source>
</evidence>
<evidence type="ECO:0000256" key="2">
    <source>
        <dbReference type="ARBA" id="ARBA00023125"/>
    </source>
</evidence>
<dbReference type="InterPro" id="IPR020449">
    <property type="entry name" value="Tscrpt_reg_AraC-type_HTH"/>
</dbReference>
<dbReference type="SUPFAM" id="SSF51215">
    <property type="entry name" value="Regulatory protein AraC"/>
    <property type="match status" value="1"/>
</dbReference>
<dbReference type="Pfam" id="PF02311">
    <property type="entry name" value="AraC_binding"/>
    <property type="match status" value="1"/>
</dbReference>
<dbReference type="Pfam" id="PF12833">
    <property type="entry name" value="HTH_18"/>
    <property type="match status" value="1"/>
</dbReference>
<dbReference type="InterPro" id="IPR009057">
    <property type="entry name" value="Homeodomain-like_sf"/>
</dbReference>
<dbReference type="PROSITE" id="PS01124">
    <property type="entry name" value="HTH_ARAC_FAMILY_2"/>
    <property type="match status" value="1"/>
</dbReference>